<proteinExistence type="predicted"/>
<feature type="transmembrane region" description="Helical" evidence="7">
    <location>
        <begin position="72"/>
        <end position="93"/>
    </location>
</feature>
<evidence type="ECO:0000256" key="1">
    <source>
        <dbReference type="ARBA" id="ARBA00004651"/>
    </source>
</evidence>
<feature type="transmembrane region" description="Helical" evidence="7">
    <location>
        <begin position="232"/>
        <end position="253"/>
    </location>
</feature>
<organism evidence="8 10">
    <name type="scientific">Sanguibacter antarcticus</name>
    <dbReference type="NCBI Taxonomy" id="372484"/>
    <lineage>
        <taxon>Bacteria</taxon>
        <taxon>Bacillati</taxon>
        <taxon>Actinomycetota</taxon>
        <taxon>Actinomycetes</taxon>
        <taxon>Micrococcales</taxon>
        <taxon>Sanguibacteraceae</taxon>
        <taxon>Sanguibacter</taxon>
    </lineage>
</organism>
<reference evidence="8 10" key="1">
    <citation type="submission" date="2017-10" db="EMBL/GenBank/DDBJ databases">
        <title>Sequencing the genomes of 1000 actinobacteria strains.</title>
        <authorList>
            <person name="Klenk H.-P."/>
        </authorList>
    </citation>
    <scope>NUCLEOTIDE SEQUENCE [LARGE SCALE GENOMIC DNA]</scope>
    <source>
        <strain evidence="8 10">DSM 18966</strain>
    </source>
</reference>
<evidence type="ECO:0000313" key="10">
    <source>
        <dbReference type="Proteomes" id="UP000225548"/>
    </source>
</evidence>
<dbReference type="GO" id="GO:0000041">
    <property type="term" value="P:transition metal ion transport"/>
    <property type="evidence" value="ECO:0007669"/>
    <property type="project" value="InterPro"/>
</dbReference>
<comment type="subcellular location">
    <subcellularLocation>
        <location evidence="1">Cell membrane</location>
        <topology evidence="1">Multi-pass membrane protein</topology>
    </subcellularLocation>
</comment>
<evidence type="ECO:0000256" key="4">
    <source>
        <dbReference type="ARBA" id="ARBA00022692"/>
    </source>
</evidence>
<feature type="transmembrane region" description="Helical" evidence="7">
    <location>
        <begin position="144"/>
        <end position="167"/>
    </location>
</feature>
<dbReference type="OrthoDB" id="5395048at2"/>
<dbReference type="GO" id="GO:0005886">
    <property type="term" value="C:plasma membrane"/>
    <property type="evidence" value="ECO:0007669"/>
    <property type="project" value="UniProtKB-SubCell"/>
</dbReference>
<evidence type="ECO:0000313" key="9">
    <source>
        <dbReference type="EMBL" id="PFG35316.1"/>
    </source>
</evidence>
<accession>A0A2A9DZS4</accession>
<protein>
    <submittedName>
        <fullName evidence="8">Cobalt/nickel transport system permease protein</fullName>
    </submittedName>
</protein>
<dbReference type="InterPro" id="IPR002751">
    <property type="entry name" value="CbiM/NikMN"/>
</dbReference>
<dbReference type="EMBL" id="PDJG01000001">
    <property type="protein sequence ID" value="PFG35316.1"/>
    <property type="molecule type" value="Genomic_DNA"/>
</dbReference>
<dbReference type="PANTHER" id="PTHR34229:SF1">
    <property type="entry name" value="METAL TRANSPORT PROTEIN HI_1621-RELATED"/>
    <property type="match status" value="1"/>
</dbReference>
<feature type="transmembrane region" description="Helical" evidence="7">
    <location>
        <begin position="41"/>
        <end position="60"/>
    </location>
</feature>
<comment type="caution">
    <text evidence="8">The sequence shown here is derived from an EMBL/GenBank/DDBJ whole genome shotgun (WGS) entry which is preliminary data.</text>
</comment>
<dbReference type="Gene3D" id="1.10.1760.20">
    <property type="match status" value="1"/>
</dbReference>
<feature type="transmembrane region" description="Helical" evidence="7">
    <location>
        <begin position="12"/>
        <end position="29"/>
    </location>
</feature>
<evidence type="ECO:0000256" key="6">
    <source>
        <dbReference type="ARBA" id="ARBA00023136"/>
    </source>
</evidence>
<dbReference type="Pfam" id="PF01891">
    <property type="entry name" value="CbiM"/>
    <property type="match status" value="1"/>
</dbReference>
<dbReference type="Proteomes" id="UP000225548">
    <property type="component" value="Unassembled WGS sequence"/>
</dbReference>
<keyword evidence="4 7" id="KW-0812">Transmembrane</keyword>
<keyword evidence="2" id="KW-0813">Transport</keyword>
<dbReference type="RefSeq" id="WP_098453604.1">
    <property type="nucleotide sequence ID" value="NZ_PDJG01000001.1"/>
</dbReference>
<dbReference type="EMBL" id="PDJG01000001">
    <property type="protein sequence ID" value="PFG32198.1"/>
    <property type="molecule type" value="Genomic_DNA"/>
</dbReference>
<keyword evidence="6 7" id="KW-0472">Membrane</keyword>
<dbReference type="PANTHER" id="PTHR34229">
    <property type="entry name" value="METAL TRANSPORT PROTEIN HI_1621-RELATED"/>
    <property type="match status" value="1"/>
</dbReference>
<feature type="transmembrane region" description="Helical" evidence="7">
    <location>
        <begin position="294"/>
        <end position="314"/>
    </location>
</feature>
<keyword evidence="10" id="KW-1185">Reference proteome</keyword>
<keyword evidence="5 7" id="KW-1133">Transmembrane helix</keyword>
<feature type="transmembrane region" description="Helical" evidence="7">
    <location>
        <begin position="188"/>
        <end position="212"/>
    </location>
</feature>
<keyword evidence="3" id="KW-1003">Cell membrane</keyword>
<name>A0A2A9DZS4_9MICO</name>
<evidence type="ECO:0000313" key="8">
    <source>
        <dbReference type="EMBL" id="PFG32198.1"/>
    </source>
</evidence>
<feature type="transmembrane region" description="Helical" evidence="7">
    <location>
        <begin position="105"/>
        <end position="124"/>
    </location>
</feature>
<evidence type="ECO:0000256" key="5">
    <source>
        <dbReference type="ARBA" id="ARBA00022989"/>
    </source>
</evidence>
<evidence type="ECO:0000256" key="2">
    <source>
        <dbReference type="ARBA" id="ARBA00022448"/>
    </source>
</evidence>
<dbReference type="AlphaFoldDB" id="A0A2A9DZS4"/>
<evidence type="ECO:0000256" key="3">
    <source>
        <dbReference type="ARBA" id="ARBA00022475"/>
    </source>
</evidence>
<evidence type="ECO:0000256" key="7">
    <source>
        <dbReference type="SAM" id="Phobius"/>
    </source>
</evidence>
<gene>
    <name evidence="8" type="ORF">ATL42_0017</name>
    <name evidence="9" type="ORF">ATL42_3261</name>
</gene>
<sequence>MHVPDHMIDDPTSVATATVACATLAYAAYRSRTELTRRTIATTAATGALVFALQMVSYPVSTGTSGHLMGGVLAAALVGPWLGMMSVTLVLVVQATLFADGGITALGTNTLLMAVIGTAAGWAVTRGVQRALGGRLADTRYAPLAGGVGALVSVPASALAFVALFAFGGTATVPLGELTASMRSVHALIGLGEGLITALVLALVLAVAPGVARIDARRQSAAALVHAPVGRAVGALSGIAAVSAVVLSSFAAAAPDGLEATAAELGFLDVAGPHALAALPLADYGATSGSPVGVAGLLGTVMVAALSTVLLAAVRERVAAPVTVRSGSDARAR</sequence>